<dbReference type="Gene3D" id="1.50.10.160">
    <property type="match status" value="1"/>
</dbReference>
<proteinExistence type="predicted"/>
<dbReference type="EMBL" id="SDRB02011478">
    <property type="protein sequence ID" value="THG01216.1"/>
    <property type="molecule type" value="Genomic_DNA"/>
</dbReference>
<sequence>MFTNFDLYSFVSKSAYDTAWLAMIPSTQHCDHPMFKGCLDWILNNQKEEGFWGELDSNGVPTIDSLPATLACMVALKMWNVGDTNITKALLGGFGGFFLGLKRFGGSGASTMGFSFGLGFRFTGVALTMGGLVQELHSGTSLRAGV</sequence>
<protein>
    <recommendedName>
        <fullName evidence="4">Squalene cyclase N-terminal domain-containing protein</fullName>
    </recommendedName>
</protein>
<keyword evidence="1" id="KW-0460">Magnesium</keyword>
<evidence type="ECO:0008006" key="4">
    <source>
        <dbReference type="Google" id="ProtNLM"/>
    </source>
</evidence>
<evidence type="ECO:0000256" key="1">
    <source>
        <dbReference type="ARBA" id="ARBA00022842"/>
    </source>
</evidence>
<name>A0A4S4DH82_CAMSN</name>
<gene>
    <name evidence="2" type="ORF">TEA_004622</name>
</gene>
<accession>A0A4S4DH82</accession>
<dbReference type="AlphaFoldDB" id="A0A4S4DH82"/>
<evidence type="ECO:0000313" key="2">
    <source>
        <dbReference type="EMBL" id="THG01216.1"/>
    </source>
</evidence>
<evidence type="ECO:0000313" key="3">
    <source>
        <dbReference type="Proteomes" id="UP000306102"/>
    </source>
</evidence>
<dbReference type="Proteomes" id="UP000306102">
    <property type="component" value="Unassembled WGS sequence"/>
</dbReference>
<dbReference type="SUPFAM" id="SSF48239">
    <property type="entry name" value="Terpenoid cyclases/Protein prenyltransferases"/>
    <property type="match status" value="1"/>
</dbReference>
<keyword evidence="3" id="KW-1185">Reference proteome</keyword>
<comment type="caution">
    <text evidence="2">The sequence shown here is derived from an EMBL/GenBank/DDBJ whole genome shotgun (WGS) entry which is preliminary data.</text>
</comment>
<dbReference type="GO" id="GO:0016102">
    <property type="term" value="P:diterpenoid biosynthetic process"/>
    <property type="evidence" value="ECO:0007669"/>
    <property type="project" value="TreeGrafter"/>
</dbReference>
<reference evidence="2 3" key="1">
    <citation type="journal article" date="2018" name="Proc. Natl. Acad. Sci. U.S.A.">
        <title>Draft genome sequence of Camellia sinensis var. sinensis provides insights into the evolution of the tea genome and tea quality.</title>
        <authorList>
            <person name="Wei C."/>
            <person name="Yang H."/>
            <person name="Wang S."/>
            <person name="Zhao J."/>
            <person name="Liu C."/>
            <person name="Gao L."/>
            <person name="Xia E."/>
            <person name="Lu Y."/>
            <person name="Tai Y."/>
            <person name="She G."/>
            <person name="Sun J."/>
            <person name="Cao H."/>
            <person name="Tong W."/>
            <person name="Gao Q."/>
            <person name="Li Y."/>
            <person name="Deng W."/>
            <person name="Jiang X."/>
            <person name="Wang W."/>
            <person name="Chen Q."/>
            <person name="Zhang S."/>
            <person name="Li H."/>
            <person name="Wu J."/>
            <person name="Wang P."/>
            <person name="Li P."/>
            <person name="Shi C."/>
            <person name="Zheng F."/>
            <person name="Jian J."/>
            <person name="Huang B."/>
            <person name="Shan D."/>
            <person name="Shi M."/>
            <person name="Fang C."/>
            <person name="Yue Y."/>
            <person name="Li F."/>
            <person name="Li D."/>
            <person name="Wei S."/>
            <person name="Han B."/>
            <person name="Jiang C."/>
            <person name="Yin Y."/>
            <person name="Xia T."/>
            <person name="Zhang Z."/>
            <person name="Bennetzen J.L."/>
            <person name="Zhao S."/>
            <person name="Wan X."/>
        </authorList>
    </citation>
    <scope>NUCLEOTIDE SEQUENCE [LARGE SCALE GENOMIC DNA]</scope>
    <source>
        <strain evidence="3">cv. Shuchazao</strain>
        <tissue evidence="2">Leaf</tissue>
    </source>
</reference>
<dbReference type="STRING" id="542762.A0A4S4DH82"/>
<organism evidence="2 3">
    <name type="scientific">Camellia sinensis var. sinensis</name>
    <name type="common">China tea</name>
    <dbReference type="NCBI Taxonomy" id="542762"/>
    <lineage>
        <taxon>Eukaryota</taxon>
        <taxon>Viridiplantae</taxon>
        <taxon>Streptophyta</taxon>
        <taxon>Embryophyta</taxon>
        <taxon>Tracheophyta</taxon>
        <taxon>Spermatophyta</taxon>
        <taxon>Magnoliopsida</taxon>
        <taxon>eudicotyledons</taxon>
        <taxon>Gunneridae</taxon>
        <taxon>Pentapetalae</taxon>
        <taxon>asterids</taxon>
        <taxon>Ericales</taxon>
        <taxon>Theaceae</taxon>
        <taxon>Camellia</taxon>
    </lineage>
</organism>
<dbReference type="GO" id="GO:0000287">
    <property type="term" value="F:magnesium ion binding"/>
    <property type="evidence" value="ECO:0007669"/>
    <property type="project" value="TreeGrafter"/>
</dbReference>
<dbReference type="PANTHER" id="PTHR31739:SF25">
    <property type="entry name" value="(E,E)-GERANYLLINALOOL SYNTHASE"/>
    <property type="match status" value="1"/>
</dbReference>
<dbReference type="GO" id="GO:0010333">
    <property type="term" value="F:terpene synthase activity"/>
    <property type="evidence" value="ECO:0007669"/>
    <property type="project" value="InterPro"/>
</dbReference>
<dbReference type="InterPro" id="IPR050148">
    <property type="entry name" value="Terpene_synthase-like"/>
</dbReference>
<dbReference type="InterPro" id="IPR008930">
    <property type="entry name" value="Terpenoid_cyclase/PrenylTrfase"/>
</dbReference>
<dbReference type="PANTHER" id="PTHR31739">
    <property type="entry name" value="ENT-COPALYL DIPHOSPHATE SYNTHASE, CHLOROPLASTIC"/>
    <property type="match status" value="1"/>
</dbReference>